<feature type="domain" description="J" evidence="2">
    <location>
        <begin position="171"/>
        <end position="238"/>
    </location>
</feature>
<name>A0A504XGG5_LEIDO</name>
<dbReference type="VEuPathDB" id="TriTrypDB:LdCL_360011600"/>
<dbReference type="VEuPathDB" id="TriTrypDB:LdBPK_360670.1"/>
<dbReference type="SUPFAM" id="SSF48690">
    <property type="entry name" value="Epsilon subunit of mitochondrial F1F0-ATP synthase"/>
    <property type="match status" value="1"/>
</dbReference>
<sequence length="321" mass="34740">MTTFNQNSTSGKTSVLDDLFSSVNVSAPASTAGASAPPMCFSSSASATQNATPTAAADAASSVLNDLFSTPDVASSEKSDKYGSVGEAHAMIYVDGSSGSAEDGVTNLFDLSKPVKKDKYNNAESFLEAFERQGKKSGSGGGRHDERKTLADLTRNKDDNKVRARLLPLMNYYDVLGVAPTASEEEIKRSYKKKALQLHPDRAGRDQTQEEAELFKVITKANEVLSDAEQRRMYDASLASGAGQPAMAPSAADWWTLNWRDQGISYVKYLNVTTEALHMATKDKARAKYSRFSAPNYVAMKNDSTGAMEEVKKVPAFTKDY</sequence>
<dbReference type="InterPro" id="IPR050817">
    <property type="entry name" value="DjlA_DnaK_co-chaperone"/>
</dbReference>
<dbReference type="Pfam" id="PF00226">
    <property type="entry name" value="DnaJ"/>
    <property type="match status" value="1"/>
</dbReference>
<dbReference type="InterPro" id="IPR036742">
    <property type="entry name" value="ATP_synth_F1_esu_sf_mt"/>
</dbReference>
<evidence type="ECO:0000256" key="1">
    <source>
        <dbReference type="SAM" id="MobiDB-lite"/>
    </source>
</evidence>
<dbReference type="Gene3D" id="1.10.287.110">
    <property type="entry name" value="DnaJ domain"/>
    <property type="match status" value="1"/>
</dbReference>
<dbReference type="VEuPathDB" id="TriTrypDB:LDHU3_36.0840"/>
<dbReference type="AlphaFoldDB" id="A0A504XGG5"/>
<dbReference type="PANTHER" id="PTHR24074">
    <property type="entry name" value="CO-CHAPERONE PROTEIN DJLA"/>
    <property type="match status" value="1"/>
</dbReference>
<dbReference type="VEuPathDB" id="TriTrypDB:LdCL_360011700"/>
<dbReference type="InterPro" id="IPR018253">
    <property type="entry name" value="DnaJ_domain_CS"/>
</dbReference>
<dbReference type="VEuPathDB" id="TriTrypDB:LDHU3_36.0830"/>
<feature type="region of interest" description="Disordered" evidence="1">
    <location>
        <begin position="132"/>
        <end position="152"/>
    </location>
</feature>
<gene>
    <name evidence="3" type="ORF">CGC21_12660</name>
</gene>
<dbReference type="SUPFAM" id="SSF46565">
    <property type="entry name" value="Chaperone J-domain"/>
    <property type="match status" value="1"/>
</dbReference>
<dbReference type="InterPro" id="IPR036869">
    <property type="entry name" value="J_dom_sf"/>
</dbReference>
<dbReference type="CDD" id="cd06257">
    <property type="entry name" value="DnaJ"/>
    <property type="match status" value="1"/>
</dbReference>
<evidence type="ECO:0000313" key="4">
    <source>
        <dbReference type="Proteomes" id="UP000318447"/>
    </source>
</evidence>
<organism evidence="3 4">
    <name type="scientific">Leishmania donovani</name>
    <dbReference type="NCBI Taxonomy" id="5661"/>
    <lineage>
        <taxon>Eukaryota</taxon>
        <taxon>Discoba</taxon>
        <taxon>Euglenozoa</taxon>
        <taxon>Kinetoplastea</taxon>
        <taxon>Metakinetoplastina</taxon>
        <taxon>Trypanosomatida</taxon>
        <taxon>Trypanosomatidae</taxon>
        <taxon>Leishmaniinae</taxon>
        <taxon>Leishmania</taxon>
    </lineage>
</organism>
<evidence type="ECO:0000313" key="3">
    <source>
        <dbReference type="EMBL" id="TPP48182.1"/>
    </source>
</evidence>
<dbReference type="EMBL" id="RHLC01000054">
    <property type="protein sequence ID" value="TPP48182.1"/>
    <property type="molecule type" value="Genomic_DNA"/>
</dbReference>
<dbReference type="PROSITE" id="PS00636">
    <property type="entry name" value="DNAJ_1"/>
    <property type="match status" value="1"/>
</dbReference>
<dbReference type="SMART" id="SM00271">
    <property type="entry name" value="DnaJ"/>
    <property type="match status" value="1"/>
</dbReference>
<dbReference type="VEuPathDB" id="TriTrypDB:LdBPK_360680.1"/>
<accession>A0A504XGG5</accession>
<dbReference type="GO" id="GO:0046933">
    <property type="term" value="F:proton-transporting ATP synthase activity, rotational mechanism"/>
    <property type="evidence" value="ECO:0007669"/>
    <property type="project" value="InterPro"/>
</dbReference>
<evidence type="ECO:0000259" key="2">
    <source>
        <dbReference type="PROSITE" id="PS50076"/>
    </source>
</evidence>
<dbReference type="Proteomes" id="UP000318447">
    <property type="component" value="Unassembled WGS sequence"/>
</dbReference>
<dbReference type="PROSITE" id="PS50076">
    <property type="entry name" value="DNAJ_2"/>
    <property type="match status" value="1"/>
</dbReference>
<protein>
    <submittedName>
        <fullName evidence="3">DnaJ domain family protein</fullName>
    </submittedName>
</protein>
<feature type="region of interest" description="Disordered" evidence="1">
    <location>
        <begin position="28"/>
        <end position="58"/>
    </location>
</feature>
<comment type="caution">
    <text evidence="3">The sequence shown here is derived from an EMBL/GenBank/DDBJ whole genome shotgun (WGS) entry which is preliminary data.</text>
</comment>
<proteinExistence type="predicted"/>
<dbReference type="PRINTS" id="PR00625">
    <property type="entry name" value="JDOMAIN"/>
</dbReference>
<reference evidence="4" key="1">
    <citation type="submission" date="2019-02" db="EMBL/GenBank/DDBJ databases">
        <title>FDA dAtabase for Regulatory Grade micrObial Sequences (FDA-ARGOS): Supporting development and validation of Infectious Disease Dx tests.</title>
        <authorList>
            <person name="Duncan R."/>
            <person name="Fisher C."/>
            <person name="Tallon L."/>
            <person name="Sadzewicz L."/>
            <person name="Sengamalay N."/>
            <person name="Ott S."/>
            <person name="Godinez A."/>
            <person name="Nagaraj S."/>
            <person name="Vavikolanu K."/>
            <person name="Nadendla S."/>
            <person name="Aluvathingal J."/>
            <person name="Sichtig H."/>
        </authorList>
    </citation>
    <scope>NUCLEOTIDE SEQUENCE [LARGE SCALE GENOMIC DNA]</scope>
    <source>
        <strain evidence="4">FDAARGOS_361</strain>
    </source>
</reference>
<dbReference type="InterPro" id="IPR001623">
    <property type="entry name" value="DnaJ_domain"/>
</dbReference>
<dbReference type="GO" id="GO:0045259">
    <property type="term" value="C:proton-transporting ATP synthase complex"/>
    <property type="evidence" value="ECO:0007669"/>
    <property type="project" value="InterPro"/>
</dbReference>
<feature type="compositionally biased region" description="Basic and acidic residues" evidence="1">
    <location>
        <begin position="142"/>
        <end position="152"/>
    </location>
</feature>